<feature type="region of interest" description="Disordered" evidence="1">
    <location>
        <begin position="94"/>
        <end position="113"/>
    </location>
</feature>
<gene>
    <name evidence="2" type="ORF">B296_00023676</name>
</gene>
<comment type="caution">
    <text evidence="2">The sequence shown here is derived from an EMBL/GenBank/DDBJ whole genome shotgun (WGS) entry which is preliminary data.</text>
</comment>
<reference evidence="2 3" key="1">
    <citation type="journal article" date="2014" name="Agronomy (Basel)">
        <title>A Draft Genome Sequence for Ensete ventricosum, the Drought-Tolerant Tree Against Hunger.</title>
        <authorList>
            <person name="Harrison J."/>
            <person name="Moore K.A."/>
            <person name="Paszkiewicz K."/>
            <person name="Jones T."/>
            <person name="Grant M."/>
            <person name="Ambacheew D."/>
            <person name="Muzemil S."/>
            <person name="Studholme D.J."/>
        </authorList>
    </citation>
    <scope>NUCLEOTIDE SEQUENCE [LARGE SCALE GENOMIC DNA]</scope>
</reference>
<feature type="compositionally biased region" description="Gly residues" evidence="1">
    <location>
        <begin position="101"/>
        <end position="113"/>
    </location>
</feature>
<dbReference type="Proteomes" id="UP000287651">
    <property type="component" value="Unassembled WGS sequence"/>
</dbReference>
<dbReference type="AlphaFoldDB" id="A0A427AW74"/>
<protein>
    <submittedName>
        <fullName evidence="2">Uncharacterized protein</fullName>
    </submittedName>
</protein>
<accession>A0A427AW74</accession>
<organism evidence="2 3">
    <name type="scientific">Ensete ventricosum</name>
    <name type="common">Abyssinian banana</name>
    <name type="synonym">Musa ensete</name>
    <dbReference type="NCBI Taxonomy" id="4639"/>
    <lineage>
        <taxon>Eukaryota</taxon>
        <taxon>Viridiplantae</taxon>
        <taxon>Streptophyta</taxon>
        <taxon>Embryophyta</taxon>
        <taxon>Tracheophyta</taxon>
        <taxon>Spermatophyta</taxon>
        <taxon>Magnoliopsida</taxon>
        <taxon>Liliopsida</taxon>
        <taxon>Zingiberales</taxon>
        <taxon>Musaceae</taxon>
        <taxon>Ensete</taxon>
    </lineage>
</organism>
<name>A0A427AW74_ENSVE</name>
<evidence type="ECO:0000313" key="2">
    <source>
        <dbReference type="EMBL" id="RRT80481.1"/>
    </source>
</evidence>
<evidence type="ECO:0000313" key="3">
    <source>
        <dbReference type="Proteomes" id="UP000287651"/>
    </source>
</evidence>
<evidence type="ECO:0000256" key="1">
    <source>
        <dbReference type="SAM" id="MobiDB-lite"/>
    </source>
</evidence>
<proteinExistence type="predicted"/>
<sequence length="131" mass="13632">MAVSPTLGVGSYASRELVEGGGGAGLRVGVGIGEGAFILCIKGRSYLRPLVPLLLTIPPYASMSFVVLAAWCTFQKLDWPSKSARELDWLSRGNSGTELAGRGGSRVGLAKQGGFGTELAEKCGSETEPVE</sequence>
<dbReference type="EMBL" id="AMZH03001132">
    <property type="protein sequence ID" value="RRT80481.1"/>
    <property type="molecule type" value="Genomic_DNA"/>
</dbReference>